<evidence type="ECO:0000256" key="5">
    <source>
        <dbReference type="ARBA" id="ARBA00023180"/>
    </source>
</evidence>
<feature type="region of interest" description="Disordered" evidence="9">
    <location>
        <begin position="80"/>
        <end position="162"/>
    </location>
</feature>
<evidence type="ECO:0000256" key="3">
    <source>
        <dbReference type="ARBA" id="ARBA00023034"/>
    </source>
</evidence>
<dbReference type="Pfam" id="PF06702">
    <property type="entry name" value="Fam20C"/>
    <property type="match status" value="1"/>
</dbReference>
<evidence type="ECO:0000256" key="8">
    <source>
        <dbReference type="PIRSR" id="PIRSR624869-3"/>
    </source>
</evidence>
<keyword evidence="4" id="KW-1015">Disulfide bond</keyword>
<reference evidence="11" key="2">
    <citation type="journal article" date="2005" name="Curr. Biol.">
        <title>Remodelling of the homeobox gene complement in the tunicate Oikopleura dioica.</title>
        <authorList>
            <person name="Edvardsen R.B."/>
            <person name="Seo H.C."/>
            <person name="Jensen M.F."/>
            <person name="Mialon A."/>
            <person name="Mikhaleva J."/>
            <person name="Bjordal M."/>
            <person name="Cartry J."/>
            <person name="Reinhardt R."/>
            <person name="Weissenbach J."/>
            <person name="Wincker P."/>
            <person name="Chourrout D."/>
        </authorList>
    </citation>
    <scope>NUCLEOTIDE SEQUENCE</scope>
</reference>
<name>Q66S55_OIKDI</name>
<dbReference type="PANTHER" id="PTHR12450">
    <property type="entry name" value="DENTIN MATRIX PROTEIN 4 PROTEIN FAM20"/>
    <property type="match status" value="1"/>
</dbReference>
<feature type="binding site" evidence="7">
    <location>
        <position position="436"/>
    </location>
    <ligand>
        <name>ATP</name>
        <dbReference type="ChEBI" id="CHEBI:30616"/>
    </ligand>
</feature>
<reference evidence="11" key="1">
    <citation type="journal article" date="2004" name="Nature">
        <title>Hox cluster disintegration with persistent anteroposterior order of expression in Oikopleura dioica.</title>
        <authorList>
            <person name="Seo H.C."/>
            <person name="Edvardsen R.B."/>
            <person name="Maeland A.D."/>
            <person name="Bjordal M."/>
            <person name="Jensen M.F."/>
            <person name="Hansen A."/>
            <person name="Flaat M."/>
            <person name="Weissenbach J."/>
            <person name="Lehrach H."/>
            <person name="Wincker P."/>
            <person name="Reinhardt R."/>
            <person name="Chourrout D."/>
        </authorList>
    </citation>
    <scope>NUCLEOTIDE SEQUENCE</scope>
</reference>
<feature type="domain" description="FAM20 C-terminal" evidence="10">
    <location>
        <begin position="315"/>
        <end position="527"/>
    </location>
</feature>
<dbReference type="GO" id="GO:0005524">
    <property type="term" value="F:ATP binding"/>
    <property type="evidence" value="ECO:0007669"/>
    <property type="project" value="UniProtKB-KW"/>
</dbReference>
<comment type="similarity">
    <text evidence="2">Belongs to the FAM20 family.</text>
</comment>
<feature type="compositionally biased region" description="Polar residues" evidence="9">
    <location>
        <begin position="80"/>
        <end position="92"/>
    </location>
</feature>
<keyword evidence="5" id="KW-0325">Glycoprotein</keyword>
<dbReference type="PANTHER" id="PTHR12450:SF14">
    <property type="entry name" value="GLYCOSAMINOGLYCAN XYLOSYLKINASE"/>
    <property type="match status" value="1"/>
</dbReference>
<feature type="binding site" evidence="7">
    <location>
        <begin position="349"/>
        <end position="352"/>
    </location>
    <ligand>
        <name>ATP</name>
        <dbReference type="ChEBI" id="CHEBI:30616"/>
    </ligand>
</feature>
<dbReference type="InterPro" id="IPR009581">
    <property type="entry name" value="FAM20_C"/>
</dbReference>
<evidence type="ECO:0000256" key="1">
    <source>
        <dbReference type="ARBA" id="ARBA00004555"/>
    </source>
</evidence>
<evidence type="ECO:0000256" key="4">
    <source>
        <dbReference type="ARBA" id="ARBA00023157"/>
    </source>
</evidence>
<evidence type="ECO:0000256" key="9">
    <source>
        <dbReference type="SAM" id="MobiDB-lite"/>
    </source>
</evidence>
<dbReference type="InterPro" id="IPR024869">
    <property type="entry name" value="FAM20"/>
</dbReference>
<dbReference type="GO" id="GO:0005794">
    <property type="term" value="C:Golgi apparatus"/>
    <property type="evidence" value="ECO:0007669"/>
    <property type="project" value="UniProtKB-SubCell"/>
</dbReference>
<comment type="cofactor">
    <cofactor evidence="8">
        <name>Mn(2+)</name>
        <dbReference type="ChEBI" id="CHEBI:29035"/>
    </cofactor>
</comment>
<dbReference type="GO" id="GO:0016773">
    <property type="term" value="F:phosphotransferase activity, alcohol group as acceptor"/>
    <property type="evidence" value="ECO:0007669"/>
    <property type="project" value="TreeGrafter"/>
</dbReference>
<feature type="binding site" evidence="7">
    <location>
        <position position="422"/>
    </location>
    <ligand>
        <name>ATP</name>
        <dbReference type="ChEBI" id="CHEBI:30616"/>
    </ligand>
</feature>
<accession>Q66S55</accession>
<gene>
    <name evidence="11" type="ORF">008-05</name>
</gene>
<feature type="binding site" evidence="7">
    <location>
        <position position="250"/>
    </location>
    <ligand>
        <name>ATP</name>
        <dbReference type="ChEBI" id="CHEBI:30616"/>
    </ligand>
</feature>
<evidence type="ECO:0000256" key="6">
    <source>
        <dbReference type="PIRSR" id="PIRSR624869-1"/>
    </source>
</evidence>
<keyword evidence="8" id="KW-0464">Manganese</keyword>
<dbReference type="CDD" id="cd10470">
    <property type="entry name" value="FAM20B_C"/>
    <property type="match status" value="1"/>
</dbReference>
<feature type="compositionally biased region" description="Low complexity" evidence="9">
    <location>
        <begin position="93"/>
        <end position="112"/>
    </location>
</feature>
<evidence type="ECO:0000256" key="2">
    <source>
        <dbReference type="ARBA" id="ARBA00006557"/>
    </source>
</evidence>
<feature type="compositionally biased region" description="Basic and acidic residues" evidence="9">
    <location>
        <begin position="136"/>
        <end position="145"/>
    </location>
</feature>
<feature type="binding site" evidence="7">
    <location>
        <position position="234"/>
    </location>
    <ligand>
        <name>ATP</name>
        <dbReference type="ChEBI" id="CHEBI:30616"/>
    </ligand>
</feature>
<feature type="binding site" evidence="8">
    <location>
        <position position="436"/>
    </location>
    <ligand>
        <name>Mn(2+)</name>
        <dbReference type="ChEBI" id="CHEBI:29035"/>
    </ligand>
</feature>
<feature type="binding site" evidence="8">
    <location>
        <position position="269"/>
    </location>
    <ligand>
        <name>Mn(2+)</name>
        <dbReference type="ChEBI" id="CHEBI:29035"/>
    </ligand>
</feature>
<organism evidence="11">
    <name type="scientific">Oikopleura dioica</name>
    <name type="common">Tunicate</name>
    <dbReference type="NCBI Taxonomy" id="34765"/>
    <lineage>
        <taxon>Eukaryota</taxon>
        <taxon>Metazoa</taxon>
        <taxon>Chordata</taxon>
        <taxon>Tunicata</taxon>
        <taxon>Appendicularia</taxon>
        <taxon>Copelata</taxon>
        <taxon>Oikopleuridae</taxon>
        <taxon>Oikopleura</taxon>
    </lineage>
</organism>
<dbReference type="AlphaFoldDB" id="Q66S55"/>
<sequence>MYFFVTSRNNRKLRALKRHDRSKYHGPFHPDPNYQPERFRRGYEYPANVPRANTILPSGGLNPLDAKDLPNRNIRLVSLISDQPKSSTQSLMTKSSTTNTTSTTTTEPTTSSRRALPRVSTTKAAPSPKAPSGGGSKREPSKEGKSAPAKLPGGASLPLPTMKPSIRKKFIEDEIERIGIKLEEKPNTNHWEIAKDWLRVRSVYPQNHQGLGALMFAMTKTKIMKADILTRGTQLKMMFYLQGNQRAIFKPKRYEREHVIKGNAYDGYDRHNGEIASFHLDRILNFRRAPIVVGRKINLEIEILPVATQRLKDTFKKKNGNTCFYGQCYYCKETELACGHGEIMEGSLTLWLADTFTLEKVRHPYQRTYRDDKTAKWETDPDYCSVYVKPNPPYDKGVRFLDLIDMAIFDFIIGNADRHHYEVWADQPESMIILLDNAKSFGNPHHDELSILAPVAQCCLLRKSTFDRLVELKELGGLMTKMLIEATRTDPISPILHKKHIEAINRRMPIIFQTLTKCVQENGRDAVIVESWKRPES</sequence>
<comment type="subcellular location">
    <subcellularLocation>
        <location evidence="1">Golgi apparatus</location>
    </subcellularLocation>
</comment>
<evidence type="ECO:0000256" key="7">
    <source>
        <dbReference type="PIRSR" id="PIRSR624869-2"/>
    </source>
</evidence>
<keyword evidence="7" id="KW-0547">Nucleotide-binding</keyword>
<keyword evidence="7" id="KW-0067">ATP-binding</keyword>
<proteinExistence type="inferred from homology"/>
<evidence type="ECO:0000259" key="10">
    <source>
        <dbReference type="Pfam" id="PF06702"/>
    </source>
</evidence>
<protein>
    <recommendedName>
        <fullName evidence="10">FAM20 C-terminal domain-containing protein</fullName>
    </recommendedName>
</protein>
<feature type="active site" evidence="6">
    <location>
        <position position="417"/>
    </location>
</feature>
<dbReference type="EMBL" id="AY613856">
    <property type="protein sequence ID" value="AAT47848.1"/>
    <property type="molecule type" value="Genomic_DNA"/>
</dbReference>
<keyword evidence="3" id="KW-0333">Golgi apparatus</keyword>
<evidence type="ECO:0000313" key="11">
    <source>
        <dbReference type="EMBL" id="AAT47848.1"/>
    </source>
</evidence>
<dbReference type="GO" id="GO:0046872">
    <property type="term" value="F:metal ion binding"/>
    <property type="evidence" value="ECO:0007669"/>
    <property type="project" value="UniProtKB-KW"/>
</dbReference>
<keyword evidence="8" id="KW-0479">Metal-binding</keyword>